<keyword evidence="1" id="KW-0732">Signal</keyword>
<dbReference type="EMBL" id="BMFF01000001">
    <property type="protein sequence ID" value="GGC90217.1"/>
    <property type="molecule type" value="Genomic_DNA"/>
</dbReference>
<reference evidence="4" key="1">
    <citation type="journal article" date="2019" name="Int. J. Syst. Evol. Microbiol.">
        <title>The Global Catalogue of Microorganisms (GCM) 10K type strain sequencing project: providing services to taxonomists for standard genome sequencing and annotation.</title>
        <authorList>
            <consortium name="The Broad Institute Genomics Platform"/>
            <consortium name="The Broad Institute Genome Sequencing Center for Infectious Disease"/>
            <person name="Wu L."/>
            <person name="Ma J."/>
        </authorList>
    </citation>
    <scope>NUCLEOTIDE SEQUENCE [LARGE SCALE GENOMIC DNA]</scope>
    <source>
        <strain evidence="4">CGMCC 1.12482</strain>
    </source>
</reference>
<feature type="signal peptide" evidence="1">
    <location>
        <begin position="1"/>
        <end position="22"/>
    </location>
</feature>
<feature type="chain" id="PRO_5047481135" evidence="1">
    <location>
        <begin position="23"/>
        <end position="263"/>
    </location>
</feature>
<dbReference type="Proteomes" id="UP000638188">
    <property type="component" value="Unassembled WGS sequence"/>
</dbReference>
<evidence type="ECO:0000259" key="2">
    <source>
        <dbReference type="Pfam" id="PF01738"/>
    </source>
</evidence>
<feature type="domain" description="Dienelactone hydrolase" evidence="2">
    <location>
        <begin position="41"/>
        <end position="259"/>
    </location>
</feature>
<comment type="caution">
    <text evidence="3">The sequence shown here is derived from an EMBL/GenBank/DDBJ whole genome shotgun (WGS) entry which is preliminary data.</text>
</comment>
<dbReference type="Gene3D" id="3.40.50.1820">
    <property type="entry name" value="alpha/beta hydrolase"/>
    <property type="match status" value="1"/>
</dbReference>
<accession>A0ABQ1P6S1</accession>
<evidence type="ECO:0000313" key="3">
    <source>
        <dbReference type="EMBL" id="GGC90217.1"/>
    </source>
</evidence>
<gene>
    <name evidence="3" type="ORF">GCM10007418_07460</name>
</gene>
<evidence type="ECO:0000313" key="4">
    <source>
        <dbReference type="Proteomes" id="UP000638188"/>
    </source>
</evidence>
<dbReference type="PANTHER" id="PTHR22946:SF4">
    <property type="entry name" value="ESTERASE FRSA"/>
    <property type="match status" value="1"/>
</dbReference>
<evidence type="ECO:0000256" key="1">
    <source>
        <dbReference type="SAM" id="SignalP"/>
    </source>
</evidence>
<organism evidence="3 4">
    <name type="scientific">Halopseudomonas salina</name>
    <dbReference type="NCBI Taxonomy" id="1323744"/>
    <lineage>
        <taxon>Bacteria</taxon>
        <taxon>Pseudomonadati</taxon>
        <taxon>Pseudomonadota</taxon>
        <taxon>Gammaproteobacteria</taxon>
        <taxon>Pseudomonadales</taxon>
        <taxon>Pseudomonadaceae</taxon>
        <taxon>Halopseudomonas</taxon>
    </lineage>
</organism>
<dbReference type="InterPro" id="IPR050261">
    <property type="entry name" value="FrsA_esterase"/>
</dbReference>
<protein>
    <submittedName>
        <fullName evidence="3">DeoR family transcriptional regulator</fullName>
    </submittedName>
</protein>
<sequence>MKKTLSTLMIASAAGMAAHANAEMVSTPVAYEIGGQAYEGMLVYDDSVDDKRPGLLMVPNWMGVTEGAVEKAQRVGGSEYIVFVADMYGKDIRPQNADEAGKAAGSVRADRAMMRDRVNAALDVFKAQADGVSLDVDNIAAIGFCFGGGTVLELARSGTPVQGVVSFHGNLDTPDPENAKAIRTPVLVLHGADDPYVPQEQVQAFQEEMRNAGVDWQLNSYGGAVHSFTDPTAKMPGKAEYNPVVAERAFGAMHRFLAESMDK</sequence>
<name>A0ABQ1P6S1_9GAMM</name>
<proteinExistence type="predicted"/>
<dbReference type="InterPro" id="IPR002925">
    <property type="entry name" value="Dienelactn_hydro"/>
</dbReference>
<keyword evidence="4" id="KW-1185">Reference proteome</keyword>
<dbReference type="PANTHER" id="PTHR22946">
    <property type="entry name" value="DIENELACTONE HYDROLASE DOMAIN-CONTAINING PROTEIN-RELATED"/>
    <property type="match status" value="1"/>
</dbReference>
<dbReference type="InterPro" id="IPR029058">
    <property type="entry name" value="AB_hydrolase_fold"/>
</dbReference>
<dbReference type="SUPFAM" id="SSF53474">
    <property type="entry name" value="alpha/beta-Hydrolases"/>
    <property type="match status" value="1"/>
</dbReference>
<dbReference type="Pfam" id="PF01738">
    <property type="entry name" value="DLH"/>
    <property type="match status" value="1"/>
</dbReference>